<dbReference type="CDD" id="cd10170">
    <property type="entry name" value="ASKHA_NBD_HSP70"/>
    <property type="match status" value="1"/>
</dbReference>
<dbReference type="EMBL" id="PVLQ01000004">
    <property type="protein sequence ID" value="PRD67182.1"/>
    <property type="molecule type" value="Genomic_DNA"/>
</dbReference>
<dbReference type="Gene3D" id="3.30.420.40">
    <property type="match status" value="2"/>
</dbReference>
<dbReference type="PANTHER" id="PTHR19375">
    <property type="entry name" value="HEAT SHOCK PROTEIN 70KDA"/>
    <property type="match status" value="1"/>
</dbReference>
<dbReference type="PROSITE" id="PS00329">
    <property type="entry name" value="HSP70_2"/>
    <property type="match status" value="1"/>
</dbReference>
<dbReference type="Pfam" id="PF00012">
    <property type="entry name" value="HSP70"/>
    <property type="match status" value="1"/>
</dbReference>
<dbReference type="SUPFAM" id="SSF53067">
    <property type="entry name" value="Actin-like ATPase domain"/>
    <property type="match status" value="2"/>
</dbReference>
<keyword evidence="5" id="KW-1185">Reference proteome</keyword>
<reference evidence="4 5" key="1">
    <citation type="submission" date="2018-03" db="EMBL/GenBank/DDBJ databases">
        <title>Comparative genomics illustrates the genes involved in a hyperalkaliphilic mechanisms of Serpentinomonas isolated from highly-alkaline calcium-rich serpentinized springs.</title>
        <authorList>
            <person name="Suzuki S."/>
            <person name="Ishii S."/>
            <person name="Walworth N."/>
            <person name="Bird L."/>
            <person name="Kuenen J.G."/>
            <person name="Nealson K.H."/>
        </authorList>
    </citation>
    <scope>NUCLEOTIDE SEQUENCE [LARGE SCALE GENOMIC DNA]</scope>
    <source>
        <strain evidence="4 5">P1</strain>
    </source>
</reference>
<evidence type="ECO:0000256" key="2">
    <source>
        <dbReference type="ARBA" id="ARBA00022741"/>
    </source>
</evidence>
<dbReference type="InterPro" id="IPR021030">
    <property type="entry name" value="DUF3731"/>
</dbReference>
<organism evidence="4 5">
    <name type="scientific">Malikia granosa</name>
    <dbReference type="NCBI Taxonomy" id="263067"/>
    <lineage>
        <taxon>Bacteria</taxon>
        <taxon>Pseudomonadati</taxon>
        <taxon>Pseudomonadota</taxon>
        <taxon>Betaproteobacteria</taxon>
        <taxon>Burkholderiales</taxon>
        <taxon>Comamonadaceae</taxon>
        <taxon>Malikia</taxon>
    </lineage>
</organism>
<name>A0A2S9K9W2_9BURK</name>
<protein>
    <submittedName>
        <fullName evidence="4">Molecular chaperone DnaK</fullName>
    </submittedName>
</protein>
<dbReference type="GO" id="GO:0005524">
    <property type="term" value="F:ATP binding"/>
    <property type="evidence" value="ECO:0007669"/>
    <property type="project" value="UniProtKB-KW"/>
</dbReference>
<dbReference type="RefSeq" id="WP_105746621.1">
    <property type="nucleotide sequence ID" value="NZ_PVLQ01000004.1"/>
</dbReference>
<dbReference type="InterPro" id="IPR013126">
    <property type="entry name" value="Hsp_70_fam"/>
</dbReference>
<keyword evidence="3" id="KW-0067">ATP-binding</keyword>
<dbReference type="GO" id="GO:0140662">
    <property type="term" value="F:ATP-dependent protein folding chaperone"/>
    <property type="evidence" value="ECO:0007669"/>
    <property type="project" value="InterPro"/>
</dbReference>
<dbReference type="InterPro" id="IPR043129">
    <property type="entry name" value="ATPase_NBD"/>
</dbReference>
<proteinExistence type="inferred from homology"/>
<keyword evidence="2" id="KW-0547">Nucleotide-binding</keyword>
<evidence type="ECO:0000256" key="1">
    <source>
        <dbReference type="ARBA" id="ARBA00007381"/>
    </source>
</evidence>
<accession>A0A2S9K9W2</accession>
<comment type="similarity">
    <text evidence="1">Belongs to the heat shock protein 70 family.</text>
</comment>
<dbReference type="Proteomes" id="UP000238589">
    <property type="component" value="Unassembled WGS sequence"/>
</dbReference>
<comment type="caution">
    <text evidence="4">The sequence shown here is derived from an EMBL/GenBank/DDBJ whole genome shotgun (WGS) entry which is preliminary data.</text>
</comment>
<evidence type="ECO:0000256" key="3">
    <source>
        <dbReference type="ARBA" id="ARBA00022840"/>
    </source>
</evidence>
<dbReference type="Gene3D" id="3.90.640.10">
    <property type="entry name" value="Actin, Chain A, domain 4"/>
    <property type="match status" value="1"/>
</dbReference>
<evidence type="ECO:0000313" key="5">
    <source>
        <dbReference type="Proteomes" id="UP000238589"/>
    </source>
</evidence>
<sequence>MSARYAVGIDLGTSHVVVAWADLAAEQPEVRLLEIEQLVAPGQVAALALLPSLRYHPAPGELAEADLQLPWPDPVLASASASASASALIGHDDGSGSGSGGGSDAAVRLPPAVIGRWARQLGAQQPGRLVASAKSWLSHPGVDRSAAILPWGAGDEVAKVSPVAASASYLAHVRAAWLARFPDHPLEQQAITLTVPASFDEGARALTLEAARLAGLGSLRLLEEPQAAFHDWLLRHRERLAAELADSRLVLVVDVGGGTTDLTLVRVEPDAVGGPPQLTRIGVGDHLMLGGDNMDLALAHQLERRLAGSAPLPAAGLSQLVQRCRAAKELLLAEQAPESVSVTLLGGGSRLVGGARSVELSRAEVERLVVDGFLPLEPASERPRKRRAGLVEFGLPYPADPAITHHLAEFLQRHAAAAREALGSGVTEGAGGFPLPDTLLLNGGVFRAPALVRRLTELLESWRGQPLRLLHNADPDLAVARGAVAQALLRAGRLSGLGPGIGGGAARSYFLLLEQQGRTQGLCLLPRGTPEGTELALPGRRFALRLGQAVRFHLASASGDGCWQAGELVELDAERFVRLPALEAVLAPLPGMGGQQQPGNRRAEVTVELLTRMTEVGTLEVHCVACDDPARRWQLAFQLRGAAEAAGADGTEALPTAHPRLAEAIALLDRVFGEGSQRVEAREVRQLRAGLERLLGPREGWELALLRALFDALLARARRRRRSAEHERAWLNLAGYCLRPGDGAPLDDWRVARLWELYPQGLQFGAESNNWSEWWTLWRRAAGGLGEAQQLELLQTVGATLEQIVTSRSASHPLKGSYDDMLRLVAALERVPQAYRAELGDWLVGRLQKAAPASGARAAARADKASKAAAPRPTEPASAWWVVGRLGARVSLHGQAQNVVSPETATAWLQALLALDWRRVEPAAFAAVQIARVSGDRARDLAPQWREQVLQRLAEIKAPEPWRRMLRERVELEAAEQRLSYGESLPPGLRLLAG</sequence>
<dbReference type="InterPro" id="IPR018181">
    <property type="entry name" value="Heat_shock_70_CS"/>
</dbReference>
<gene>
    <name evidence="4" type="ORF">C6P64_00330</name>
</gene>
<dbReference type="AlphaFoldDB" id="A0A2S9K9W2"/>
<evidence type="ECO:0000313" key="4">
    <source>
        <dbReference type="EMBL" id="PRD67182.1"/>
    </source>
</evidence>
<dbReference type="Pfam" id="PF12531">
    <property type="entry name" value="DUF3731"/>
    <property type="match status" value="1"/>
</dbReference>
<dbReference type="OrthoDB" id="580874at2"/>